<dbReference type="RefSeq" id="WP_011290665.1">
    <property type="nucleotide sequence ID" value="NZ_AOSG01000006.1"/>
</dbReference>
<proteinExistence type="predicted"/>
<name>A0A9P2WS12_THEFU</name>
<reference evidence="1 2" key="1">
    <citation type="journal article" date="2013" name="Genome Announc.">
        <title>Draft Genome Sequence of the Lignocellulose Decomposer Thermobifida fusca Strain TM51.</title>
        <authorList>
            <person name="Toth A."/>
            <person name="Barna T."/>
            <person name="Nagy I."/>
            <person name="Horvath B."/>
            <person name="Nagy I."/>
            <person name="Tancsics A."/>
            <person name="Kriszt B."/>
            <person name="Baka E."/>
            <person name="Fekete C."/>
            <person name="Kukolya J."/>
        </authorList>
    </citation>
    <scope>NUCLEOTIDE SEQUENCE [LARGE SCALE GENOMIC DNA]</scope>
    <source>
        <strain evidence="1 2">TM51</strain>
    </source>
</reference>
<comment type="caution">
    <text evidence="1">The sequence shown here is derived from an EMBL/GenBank/DDBJ whole genome shotgun (WGS) entry which is preliminary data.</text>
</comment>
<evidence type="ECO:0000313" key="2">
    <source>
        <dbReference type="Proteomes" id="UP000014184"/>
    </source>
</evidence>
<dbReference type="EMBL" id="AOSG01000006">
    <property type="protein sequence ID" value="EOR72649.1"/>
    <property type="molecule type" value="Genomic_DNA"/>
</dbReference>
<organism evidence="1 2">
    <name type="scientific">Thermobifida fusca TM51</name>
    <dbReference type="NCBI Taxonomy" id="1169414"/>
    <lineage>
        <taxon>Bacteria</taxon>
        <taxon>Bacillati</taxon>
        <taxon>Actinomycetota</taxon>
        <taxon>Actinomycetes</taxon>
        <taxon>Streptosporangiales</taxon>
        <taxon>Nocardiopsidaceae</taxon>
        <taxon>Thermobifida</taxon>
    </lineage>
</organism>
<gene>
    <name evidence="1" type="ORF">TM51_01430</name>
</gene>
<keyword evidence="2" id="KW-1185">Reference proteome</keyword>
<sequence length="90" mass="9302">MDGDPYDLTDANLELLIKPAADTPDDGPGVVVLSTGTGEITITDAAGGAATAEVSRTALADPGTRVWRVDVVRPGSRRTAMYGPLHVVNL</sequence>
<protein>
    <submittedName>
        <fullName evidence="1">Uncharacterized protein</fullName>
    </submittedName>
</protein>
<dbReference type="AlphaFoldDB" id="A0A9P2WS12"/>
<dbReference type="Proteomes" id="UP000014184">
    <property type="component" value="Unassembled WGS sequence"/>
</dbReference>
<evidence type="ECO:0000313" key="1">
    <source>
        <dbReference type="EMBL" id="EOR72649.1"/>
    </source>
</evidence>
<accession>A0A9P2WS12</accession>